<evidence type="ECO:0000259" key="1">
    <source>
        <dbReference type="Pfam" id="PF07714"/>
    </source>
</evidence>
<gene>
    <name evidence="2" type="ORF">BJ212DRAFT_1369967</name>
</gene>
<reference evidence="2" key="1">
    <citation type="journal article" date="2020" name="New Phytol.">
        <title>Comparative genomics reveals dynamic genome evolution in host specialist ectomycorrhizal fungi.</title>
        <authorList>
            <person name="Lofgren L.A."/>
            <person name="Nguyen N.H."/>
            <person name="Vilgalys R."/>
            <person name="Ruytinx J."/>
            <person name="Liao H.L."/>
            <person name="Branco S."/>
            <person name="Kuo A."/>
            <person name="LaButti K."/>
            <person name="Lipzen A."/>
            <person name="Andreopoulos W."/>
            <person name="Pangilinan J."/>
            <person name="Riley R."/>
            <person name="Hundley H."/>
            <person name="Na H."/>
            <person name="Barry K."/>
            <person name="Grigoriev I.V."/>
            <person name="Stajich J.E."/>
            <person name="Kennedy P.G."/>
        </authorList>
    </citation>
    <scope>NUCLEOTIDE SEQUENCE</scope>
    <source>
        <strain evidence="2">MN1</strain>
    </source>
</reference>
<name>A0A9P7JBD0_9AGAM</name>
<dbReference type="InterPro" id="IPR001245">
    <property type="entry name" value="Ser-Thr/Tyr_kinase_cat_dom"/>
</dbReference>
<dbReference type="EMBL" id="JABBWG010000026">
    <property type="protein sequence ID" value="KAG1812484.1"/>
    <property type="molecule type" value="Genomic_DNA"/>
</dbReference>
<proteinExistence type="predicted"/>
<dbReference type="GeneID" id="64630261"/>
<dbReference type="AlphaFoldDB" id="A0A9P7JBD0"/>
<dbReference type="GO" id="GO:0004672">
    <property type="term" value="F:protein kinase activity"/>
    <property type="evidence" value="ECO:0007669"/>
    <property type="project" value="InterPro"/>
</dbReference>
<evidence type="ECO:0000313" key="3">
    <source>
        <dbReference type="Proteomes" id="UP000807769"/>
    </source>
</evidence>
<feature type="domain" description="Serine-threonine/tyrosine-protein kinase catalytic" evidence="1">
    <location>
        <begin position="6"/>
        <end position="63"/>
    </location>
</feature>
<dbReference type="Pfam" id="PF07714">
    <property type="entry name" value="PK_Tyr_Ser-Thr"/>
    <property type="match status" value="1"/>
</dbReference>
<dbReference type="Gene3D" id="1.10.510.10">
    <property type="entry name" value="Transferase(Phosphotransferase) domain 1"/>
    <property type="match status" value="1"/>
</dbReference>
<dbReference type="Proteomes" id="UP000807769">
    <property type="component" value="Unassembled WGS sequence"/>
</dbReference>
<sequence length="91" mass="10457">MFFIVSGDIPWKGKKNPTHIIIALSNKVVPARPNNILNNHWNLIKKCWSWNPDNRPEATEVVGYLAMKTSPILERAEVVERCAVFRCRLCP</sequence>
<dbReference type="OrthoDB" id="4062651at2759"/>
<organism evidence="2 3">
    <name type="scientific">Suillus subaureus</name>
    <dbReference type="NCBI Taxonomy" id="48587"/>
    <lineage>
        <taxon>Eukaryota</taxon>
        <taxon>Fungi</taxon>
        <taxon>Dikarya</taxon>
        <taxon>Basidiomycota</taxon>
        <taxon>Agaricomycotina</taxon>
        <taxon>Agaricomycetes</taxon>
        <taxon>Agaricomycetidae</taxon>
        <taxon>Boletales</taxon>
        <taxon>Suillineae</taxon>
        <taxon>Suillaceae</taxon>
        <taxon>Suillus</taxon>
    </lineage>
</organism>
<accession>A0A9P7JBD0</accession>
<protein>
    <recommendedName>
        <fullName evidence="1">Serine-threonine/tyrosine-protein kinase catalytic domain-containing protein</fullName>
    </recommendedName>
</protein>
<comment type="caution">
    <text evidence="2">The sequence shown here is derived from an EMBL/GenBank/DDBJ whole genome shotgun (WGS) entry which is preliminary data.</text>
</comment>
<keyword evidence="3" id="KW-1185">Reference proteome</keyword>
<dbReference type="SUPFAM" id="SSF56112">
    <property type="entry name" value="Protein kinase-like (PK-like)"/>
    <property type="match status" value="1"/>
</dbReference>
<dbReference type="RefSeq" id="XP_041190629.1">
    <property type="nucleotide sequence ID" value="XM_041336244.1"/>
</dbReference>
<dbReference type="InterPro" id="IPR011009">
    <property type="entry name" value="Kinase-like_dom_sf"/>
</dbReference>
<evidence type="ECO:0000313" key="2">
    <source>
        <dbReference type="EMBL" id="KAG1812484.1"/>
    </source>
</evidence>